<dbReference type="EMBL" id="AGNK02004608">
    <property type="status" value="NOT_ANNOTATED_CDS"/>
    <property type="molecule type" value="Genomic_DNA"/>
</dbReference>
<reference evidence="2" key="2">
    <citation type="submission" date="2018-08" db="UniProtKB">
        <authorList>
            <consortium name="EnsemblPlants"/>
        </authorList>
    </citation>
    <scope>IDENTIFICATION</scope>
    <source>
        <strain evidence="2">Yugu1</strain>
    </source>
</reference>
<feature type="region of interest" description="Disordered" evidence="1">
    <location>
        <begin position="1"/>
        <end position="37"/>
    </location>
</feature>
<evidence type="ECO:0000256" key="1">
    <source>
        <dbReference type="SAM" id="MobiDB-lite"/>
    </source>
</evidence>
<dbReference type="InParanoid" id="K3ZNK0"/>
<dbReference type="Proteomes" id="UP000004995">
    <property type="component" value="Unassembled WGS sequence"/>
</dbReference>
<proteinExistence type="predicted"/>
<accession>K3ZNK0</accession>
<evidence type="ECO:0000313" key="2">
    <source>
        <dbReference type="EnsemblPlants" id="KQK93450"/>
    </source>
</evidence>
<organism evidence="2 3">
    <name type="scientific">Setaria italica</name>
    <name type="common">Foxtail millet</name>
    <name type="synonym">Panicum italicum</name>
    <dbReference type="NCBI Taxonomy" id="4555"/>
    <lineage>
        <taxon>Eukaryota</taxon>
        <taxon>Viridiplantae</taxon>
        <taxon>Streptophyta</taxon>
        <taxon>Embryophyta</taxon>
        <taxon>Tracheophyta</taxon>
        <taxon>Spermatophyta</taxon>
        <taxon>Magnoliopsida</taxon>
        <taxon>Liliopsida</taxon>
        <taxon>Poales</taxon>
        <taxon>Poaceae</taxon>
        <taxon>PACMAD clade</taxon>
        <taxon>Panicoideae</taxon>
        <taxon>Panicodae</taxon>
        <taxon>Paniceae</taxon>
        <taxon>Cenchrinae</taxon>
        <taxon>Setaria</taxon>
    </lineage>
</organism>
<protein>
    <submittedName>
        <fullName evidence="2">Uncharacterized protein</fullName>
    </submittedName>
</protein>
<dbReference type="AlphaFoldDB" id="K3ZNK0"/>
<evidence type="ECO:0000313" key="3">
    <source>
        <dbReference type="Proteomes" id="UP000004995"/>
    </source>
</evidence>
<dbReference type="HOGENOM" id="CLU_2188543_0_0_1"/>
<feature type="compositionally biased region" description="Pro residues" evidence="1">
    <location>
        <begin position="1"/>
        <end position="10"/>
    </location>
</feature>
<sequence length="109" mass="11843">MLPPSPPPQQQQPSPVTTSAGRRMDPLQPSKVSPPPASPPCFKGICRDCQGLEPFIGKQLASLLYPEPNRELTVGHAFGHRCWTSTGLHKIFWNNLILASPKTGVYAGL</sequence>
<dbReference type="Gramene" id="KQK93450">
    <property type="protein sequence ID" value="KQK93450"/>
    <property type="gene ID" value="SETIT_028179mg"/>
</dbReference>
<name>K3ZNK0_SETIT</name>
<reference evidence="3" key="1">
    <citation type="journal article" date="2012" name="Nat. Biotechnol.">
        <title>Reference genome sequence of the model plant Setaria.</title>
        <authorList>
            <person name="Bennetzen J.L."/>
            <person name="Schmutz J."/>
            <person name="Wang H."/>
            <person name="Percifield R."/>
            <person name="Hawkins J."/>
            <person name="Pontaroli A.C."/>
            <person name="Estep M."/>
            <person name="Feng L."/>
            <person name="Vaughn J.N."/>
            <person name="Grimwood J."/>
            <person name="Jenkins J."/>
            <person name="Barry K."/>
            <person name="Lindquist E."/>
            <person name="Hellsten U."/>
            <person name="Deshpande S."/>
            <person name="Wang X."/>
            <person name="Wu X."/>
            <person name="Mitros T."/>
            <person name="Triplett J."/>
            <person name="Yang X."/>
            <person name="Ye C.Y."/>
            <person name="Mauro-Herrera M."/>
            <person name="Wang L."/>
            <person name="Li P."/>
            <person name="Sharma M."/>
            <person name="Sharma R."/>
            <person name="Ronald P.C."/>
            <person name="Panaud O."/>
            <person name="Kellogg E.A."/>
            <person name="Brutnell T.P."/>
            <person name="Doust A.N."/>
            <person name="Tuskan G.A."/>
            <person name="Rokhsar D."/>
            <person name="Devos K.M."/>
        </authorList>
    </citation>
    <scope>NUCLEOTIDE SEQUENCE [LARGE SCALE GENOMIC DNA]</scope>
    <source>
        <strain evidence="3">cv. Yugu1</strain>
    </source>
</reference>
<dbReference type="EnsemblPlants" id="KQK93450">
    <property type="protein sequence ID" value="KQK93450"/>
    <property type="gene ID" value="SETIT_028179mg"/>
</dbReference>
<keyword evidence="3" id="KW-1185">Reference proteome</keyword>